<dbReference type="KEGG" id="vg:36841015"/>
<reference evidence="1" key="1">
    <citation type="submission" date="2018-05" db="EMBL/GenBank/DDBJ databases">
        <title>Complete Genome Sequence of a Novel Sea Otter Poxvirus.</title>
        <authorList>
            <person name="Jacob J.M."/>
            <person name="Subramaniam K."/>
            <person name="Tu S.-L."/>
            <person name="Nielsen O."/>
            <person name="Tuomi P.A."/>
            <person name="Upton C."/>
            <person name="Waltzek T.B."/>
        </authorList>
    </citation>
    <scope>NUCLEOTIDE SEQUENCE [LARGE SCALE GENOMIC DNA]</scope>
    <source>
        <strain evidence="1">ELK</strain>
    </source>
</reference>
<dbReference type="Proteomes" id="UP000249273">
    <property type="component" value="Segment"/>
</dbReference>
<keyword evidence="2" id="KW-1185">Reference proteome</keyword>
<accession>A0A2U9QHJ0</accession>
<dbReference type="EMBL" id="MH427217">
    <property type="protein sequence ID" value="AWU47063.1"/>
    <property type="molecule type" value="Genomic_DNA"/>
</dbReference>
<proteinExistence type="predicted"/>
<dbReference type="GeneID" id="36841015"/>
<sequence>MDKYYGKYSTLESQGLMLSENLEDVLDSLIADPSKASIVSTEDLNEMLKELQALVEEMIETGNDTSSNTNGVANP</sequence>
<evidence type="ECO:0000313" key="1">
    <source>
        <dbReference type="EMBL" id="AWU47063.1"/>
    </source>
</evidence>
<dbReference type="RefSeq" id="YP_009480556.1">
    <property type="nucleotide sequence ID" value="NC_037656.1"/>
</dbReference>
<organism evidence="1">
    <name type="scientific">Sea otter poxvirus</name>
    <dbReference type="NCBI Taxonomy" id="1416741"/>
    <lineage>
        <taxon>Viruses</taxon>
        <taxon>Varidnaviria</taxon>
        <taxon>Bamfordvirae</taxon>
        <taxon>Nucleocytoviricota</taxon>
        <taxon>Pokkesviricetes</taxon>
        <taxon>Chitovirales</taxon>
        <taxon>Poxviridae</taxon>
        <taxon>Chordopoxvirinae</taxon>
        <taxon>Mustelpoxvirus</taxon>
        <taxon>Mustelpoxvirus seaotterpox</taxon>
        <taxon>Sea otterpox virus</taxon>
    </lineage>
</organism>
<protein>
    <submittedName>
        <fullName evidence="1">Uncharacterized protein</fullName>
    </submittedName>
</protein>
<evidence type="ECO:0000313" key="2">
    <source>
        <dbReference type="Proteomes" id="UP000249273"/>
    </source>
</evidence>
<gene>
    <name evidence="1" type="primary">SOPV-ELK-018</name>
</gene>
<name>A0A2U9QHJ0_9POXV</name>